<accession>A0AAV2MWQ8</accession>
<sequence length="320" mass="36622">MDYNNQYKYIEQYRRTVAIAVAAEIRRQRIAVATAIMLLLKKKEKTYKKKKYWVAPIFENRNEHSFFFASVPKLILEDIRFHNYFRMTATQLEELLSMIGAKLQKQDVIRQSISSSERLALTLRYLASGDSMTSMSYQYLVGVTTASNIIRETCEAIWDSLCPLVLSGRLEEKDWLDIATDYEEKWNFVHCIGAIDGKHVIIQGPNNAGSSFYNYKHAHSIVLMAICDANYVIRFMDIGAYGRRSDGGIFKDSAMGKAFDEGRMNIPQPAAIAEGAPLLPYCLVGDEAFPLKPYLLRPYPGRRGLTSEQDVYNYRLSRAR</sequence>
<comment type="caution">
    <text evidence="9">The sequence shown here is derived from an EMBL/GenBank/DDBJ whole genome shotgun (WGS) entry which is preliminary data.</text>
</comment>
<dbReference type="Proteomes" id="UP001497644">
    <property type="component" value="Unassembled WGS sequence"/>
</dbReference>
<dbReference type="InterPro" id="IPR027806">
    <property type="entry name" value="HARBI1_dom"/>
</dbReference>
<comment type="similarity">
    <text evidence="3">Belongs to the HARBI1 family.</text>
</comment>
<evidence type="ECO:0000256" key="3">
    <source>
        <dbReference type="ARBA" id="ARBA00006958"/>
    </source>
</evidence>
<keyword evidence="4" id="KW-0540">Nuclease</keyword>
<evidence type="ECO:0000256" key="1">
    <source>
        <dbReference type="ARBA" id="ARBA00001968"/>
    </source>
</evidence>
<evidence type="ECO:0000256" key="2">
    <source>
        <dbReference type="ARBA" id="ARBA00004123"/>
    </source>
</evidence>
<proteinExistence type="inferred from homology"/>
<dbReference type="PANTHER" id="PTHR22930">
    <property type="match status" value="1"/>
</dbReference>
<keyword evidence="5" id="KW-0479">Metal-binding</keyword>
<dbReference type="InterPro" id="IPR045249">
    <property type="entry name" value="HARBI1-like"/>
</dbReference>
<evidence type="ECO:0000313" key="9">
    <source>
        <dbReference type="EMBL" id="CAL1671790.1"/>
    </source>
</evidence>
<dbReference type="GO" id="GO:0016787">
    <property type="term" value="F:hydrolase activity"/>
    <property type="evidence" value="ECO:0007669"/>
    <property type="project" value="UniProtKB-KW"/>
</dbReference>
<evidence type="ECO:0000313" key="10">
    <source>
        <dbReference type="Proteomes" id="UP001497644"/>
    </source>
</evidence>
<dbReference type="GO" id="GO:0046872">
    <property type="term" value="F:metal ion binding"/>
    <property type="evidence" value="ECO:0007669"/>
    <property type="project" value="UniProtKB-KW"/>
</dbReference>
<dbReference type="AlphaFoldDB" id="A0AAV2MWQ8"/>
<comment type="cofactor">
    <cofactor evidence="1">
        <name>a divalent metal cation</name>
        <dbReference type="ChEBI" id="CHEBI:60240"/>
    </cofactor>
</comment>
<name>A0AAV2MWQ8_9HYME</name>
<evidence type="ECO:0000256" key="5">
    <source>
        <dbReference type="ARBA" id="ARBA00022723"/>
    </source>
</evidence>
<keyword evidence="7" id="KW-0539">Nucleus</keyword>
<feature type="domain" description="DDE Tnp4" evidence="8">
    <location>
        <begin position="195"/>
        <end position="320"/>
    </location>
</feature>
<dbReference type="EMBL" id="CAXIPU020000424">
    <property type="protein sequence ID" value="CAL1671790.1"/>
    <property type="molecule type" value="Genomic_DNA"/>
</dbReference>
<reference evidence="9" key="1">
    <citation type="submission" date="2024-04" db="EMBL/GenBank/DDBJ databases">
        <authorList>
            <consortium name="Molecular Ecology Group"/>
        </authorList>
    </citation>
    <scope>NUCLEOTIDE SEQUENCE</scope>
</reference>
<keyword evidence="6" id="KW-0378">Hydrolase</keyword>
<protein>
    <recommendedName>
        <fullName evidence="8">DDE Tnp4 domain-containing protein</fullName>
    </recommendedName>
</protein>
<evidence type="ECO:0000256" key="6">
    <source>
        <dbReference type="ARBA" id="ARBA00022801"/>
    </source>
</evidence>
<dbReference type="GO" id="GO:0005634">
    <property type="term" value="C:nucleus"/>
    <property type="evidence" value="ECO:0007669"/>
    <property type="project" value="UniProtKB-SubCell"/>
</dbReference>
<evidence type="ECO:0000256" key="4">
    <source>
        <dbReference type="ARBA" id="ARBA00022722"/>
    </source>
</evidence>
<dbReference type="PANTHER" id="PTHR22930:SF269">
    <property type="entry name" value="NUCLEASE HARBI1-LIKE PROTEIN"/>
    <property type="match status" value="1"/>
</dbReference>
<dbReference type="GO" id="GO:0004518">
    <property type="term" value="F:nuclease activity"/>
    <property type="evidence" value="ECO:0007669"/>
    <property type="project" value="UniProtKB-KW"/>
</dbReference>
<comment type="subcellular location">
    <subcellularLocation>
        <location evidence="2">Nucleus</location>
    </subcellularLocation>
</comment>
<evidence type="ECO:0000259" key="8">
    <source>
        <dbReference type="Pfam" id="PF13359"/>
    </source>
</evidence>
<dbReference type="Pfam" id="PF13359">
    <property type="entry name" value="DDE_Tnp_4"/>
    <property type="match status" value="1"/>
</dbReference>
<keyword evidence="10" id="KW-1185">Reference proteome</keyword>
<evidence type="ECO:0000256" key="7">
    <source>
        <dbReference type="ARBA" id="ARBA00023242"/>
    </source>
</evidence>
<gene>
    <name evidence="9" type="ORF">LPLAT_LOCUS5214</name>
</gene>
<organism evidence="9 10">
    <name type="scientific">Lasius platythorax</name>
    <dbReference type="NCBI Taxonomy" id="488582"/>
    <lineage>
        <taxon>Eukaryota</taxon>
        <taxon>Metazoa</taxon>
        <taxon>Ecdysozoa</taxon>
        <taxon>Arthropoda</taxon>
        <taxon>Hexapoda</taxon>
        <taxon>Insecta</taxon>
        <taxon>Pterygota</taxon>
        <taxon>Neoptera</taxon>
        <taxon>Endopterygota</taxon>
        <taxon>Hymenoptera</taxon>
        <taxon>Apocrita</taxon>
        <taxon>Aculeata</taxon>
        <taxon>Formicoidea</taxon>
        <taxon>Formicidae</taxon>
        <taxon>Formicinae</taxon>
        <taxon>Lasius</taxon>
        <taxon>Lasius</taxon>
    </lineage>
</organism>